<keyword evidence="5" id="KW-1185">Reference proteome</keyword>
<keyword evidence="2" id="KW-0472">Membrane</keyword>
<dbReference type="GO" id="GO:0003676">
    <property type="term" value="F:nucleic acid binding"/>
    <property type="evidence" value="ECO:0007669"/>
    <property type="project" value="InterPro"/>
</dbReference>
<dbReference type="InterPro" id="IPR012337">
    <property type="entry name" value="RNaseH-like_sf"/>
</dbReference>
<protein>
    <recommendedName>
        <fullName evidence="3">Integrase catalytic domain-containing protein</fullName>
    </recommendedName>
</protein>
<dbReference type="SUPFAM" id="SSF53098">
    <property type="entry name" value="Ribonuclease H-like"/>
    <property type="match status" value="1"/>
</dbReference>
<feature type="transmembrane region" description="Helical" evidence="2">
    <location>
        <begin position="404"/>
        <end position="424"/>
    </location>
</feature>
<dbReference type="PROSITE" id="PS50994">
    <property type="entry name" value="INTEGRASE"/>
    <property type="match status" value="1"/>
</dbReference>
<name>A0A4Y2U695_ARAVE</name>
<feature type="domain" description="Integrase catalytic" evidence="3">
    <location>
        <begin position="22"/>
        <end position="195"/>
    </location>
</feature>
<dbReference type="Gene3D" id="3.30.420.10">
    <property type="entry name" value="Ribonuclease H-like superfamily/Ribonuclease H"/>
    <property type="match status" value="1"/>
</dbReference>
<sequence>MLILQDLAYLSKNRKSRHLHSPLASPKCQTHDSFINIGSYRSSSVITRFFLLPTAIDRSLLDGLRLCYSTDMGQGNSGLASCIVAGFPSGVPQRISTDRGAQFTSDVFHSLSKTFGIRLSHTAAYHPQANGAIERWHRTLKAAIMCHTSVHWVSALPAVLLGLRTVFKEDLQCSPAEMVYGENLCLPSQFFVQQQPQAADNGFIKKLKTHIQQLRATPTSNHSAKPTFVYRDLSVCSHVFLRVDAVQPSLSQPYTGPYKVLSRTNKNFIILKDNKKVTVTIDRLKPAHLLLDNVNSSESKLDSPGVDTPSPTPSAKEPEKSAMPLPEKSPILTRTGRRVHFPDLNKTWYNQVPEFSSCFEDAILVALPCLSYFVILFINLLLLPRPVASNPLPWTWLNISKFTLSLSLFVMSCIWCGIIIHDIYSDQNVPYSSLLSSCSKVAIFFLVTLIMLQHRSCGVTTSIALSTFWLFFSLCSIILYRSAFLKYTILKSEDASGVIFILDMLFHPIIFIQLILSVFTDRKKFSSLQETNIMDDVSFLSYITFLWFMK</sequence>
<feature type="transmembrane region" description="Helical" evidence="2">
    <location>
        <begin position="362"/>
        <end position="383"/>
    </location>
</feature>
<dbReference type="InterPro" id="IPR036397">
    <property type="entry name" value="RNaseH_sf"/>
</dbReference>
<dbReference type="PANTHER" id="PTHR38681">
    <property type="entry name" value="RETROVIRUS-RELATED POL POLYPROTEIN FROM TRANSPOSON 412-LIKE PROTEIN-RELATED"/>
    <property type="match status" value="1"/>
</dbReference>
<dbReference type="Proteomes" id="UP000499080">
    <property type="component" value="Unassembled WGS sequence"/>
</dbReference>
<feature type="transmembrane region" description="Helical" evidence="2">
    <location>
        <begin position="495"/>
        <end position="519"/>
    </location>
</feature>
<keyword evidence="2" id="KW-0812">Transmembrane</keyword>
<evidence type="ECO:0000313" key="5">
    <source>
        <dbReference type="Proteomes" id="UP000499080"/>
    </source>
</evidence>
<dbReference type="AlphaFoldDB" id="A0A4Y2U695"/>
<dbReference type="PANTHER" id="PTHR38681:SF1">
    <property type="entry name" value="RETROVIRUS-RELATED POL POLYPROTEIN FROM TRANSPOSON 412-LIKE PROTEIN"/>
    <property type="match status" value="1"/>
</dbReference>
<keyword evidence="2" id="KW-1133">Transmembrane helix</keyword>
<organism evidence="4 5">
    <name type="scientific">Araneus ventricosus</name>
    <name type="common">Orbweaver spider</name>
    <name type="synonym">Epeira ventricosa</name>
    <dbReference type="NCBI Taxonomy" id="182803"/>
    <lineage>
        <taxon>Eukaryota</taxon>
        <taxon>Metazoa</taxon>
        <taxon>Ecdysozoa</taxon>
        <taxon>Arthropoda</taxon>
        <taxon>Chelicerata</taxon>
        <taxon>Arachnida</taxon>
        <taxon>Araneae</taxon>
        <taxon>Araneomorphae</taxon>
        <taxon>Entelegynae</taxon>
        <taxon>Araneoidea</taxon>
        <taxon>Araneidae</taxon>
        <taxon>Araneus</taxon>
    </lineage>
</organism>
<evidence type="ECO:0000259" key="3">
    <source>
        <dbReference type="PROSITE" id="PS50994"/>
    </source>
</evidence>
<dbReference type="InterPro" id="IPR001584">
    <property type="entry name" value="Integrase_cat-core"/>
</dbReference>
<evidence type="ECO:0000256" key="2">
    <source>
        <dbReference type="SAM" id="Phobius"/>
    </source>
</evidence>
<feature type="region of interest" description="Disordered" evidence="1">
    <location>
        <begin position="296"/>
        <end position="328"/>
    </location>
</feature>
<gene>
    <name evidence="4" type="ORF">AVEN_76560_1</name>
</gene>
<evidence type="ECO:0000256" key="1">
    <source>
        <dbReference type="SAM" id="MobiDB-lite"/>
    </source>
</evidence>
<comment type="caution">
    <text evidence="4">The sequence shown here is derived from an EMBL/GenBank/DDBJ whole genome shotgun (WGS) entry which is preliminary data.</text>
</comment>
<dbReference type="OrthoDB" id="775972at2759"/>
<feature type="transmembrane region" description="Helical" evidence="2">
    <location>
        <begin position="430"/>
        <end position="451"/>
    </location>
</feature>
<evidence type="ECO:0000313" key="4">
    <source>
        <dbReference type="EMBL" id="GBO08519.1"/>
    </source>
</evidence>
<dbReference type="EMBL" id="BGPR01034231">
    <property type="protein sequence ID" value="GBO08519.1"/>
    <property type="molecule type" value="Genomic_DNA"/>
</dbReference>
<proteinExistence type="predicted"/>
<reference evidence="4 5" key="1">
    <citation type="journal article" date="2019" name="Sci. Rep.">
        <title>Orb-weaving spider Araneus ventricosus genome elucidates the spidroin gene catalogue.</title>
        <authorList>
            <person name="Kono N."/>
            <person name="Nakamura H."/>
            <person name="Ohtoshi R."/>
            <person name="Moran D.A.P."/>
            <person name="Shinohara A."/>
            <person name="Yoshida Y."/>
            <person name="Fujiwara M."/>
            <person name="Mori M."/>
            <person name="Tomita M."/>
            <person name="Arakawa K."/>
        </authorList>
    </citation>
    <scope>NUCLEOTIDE SEQUENCE [LARGE SCALE GENOMIC DNA]</scope>
</reference>
<accession>A0A4Y2U695</accession>
<feature type="transmembrane region" description="Helical" evidence="2">
    <location>
        <begin position="463"/>
        <end position="483"/>
    </location>
</feature>
<dbReference type="GO" id="GO:0015074">
    <property type="term" value="P:DNA integration"/>
    <property type="evidence" value="ECO:0007669"/>
    <property type="project" value="InterPro"/>
</dbReference>